<evidence type="ECO:0000313" key="1">
    <source>
        <dbReference type="EMBL" id="SDG01854.1"/>
    </source>
</evidence>
<keyword evidence="2" id="KW-1185">Reference proteome</keyword>
<organism evidence="1 2">
    <name type="scientific">Limimonas halophila</name>
    <dbReference type="NCBI Taxonomy" id="1082479"/>
    <lineage>
        <taxon>Bacteria</taxon>
        <taxon>Pseudomonadati</taxon>
        <taxon>Pseudomonadota</taxon>
        <taxon>Alphaproteobacteria</taxon>
        <taxon>Rhodospirillales</taxon>
        <taxon>Rhodovibrionaceae</taxon>
        <taxon>Limimonas</taxon>
    </lineage>
</organism>
<evidence type="ECO:0008006" key="3">
    <source>
        <dbReference type="Google" id="ProtNLM"/>
    </source>
</evidence>
<dbReference type="EMBL" id="FNCE01000004">
    <property type="protein sequence ID" value="SDG01854.1"/>
    <property type="molecule type" value="Genomic_DNA"/>
</dbReference>
<accession>A0A1G7QTR7</accession>
<dbReference type="Gene3D" id="1.20.1220.20">
    <property type="entry name" value="Uncharcterised protein PF01724"/>
    <property type="match status" value="1"/>
</dbReference>
<name>A0A1G7QTR7_9PROT</name>
<reference evidence="1 2" key="1">
    <citation type="submission" date="2016-10" db="EMBL/GenBank/DDBJ databases">
        <authorList>
            <person name="de Groot N.N."/>
        </authorList>
    </citation>
    <scope>NUCLEOTIDE SEQUENCE [LARGE SCALE GENOMIC DNA]</scope>
    <source>
        <strain evidence="1 2">DSM 25584</strain>
    </source>
</reference>
<protein>
    <recommendedName>
        <fullName evidence="3">DUF29 family protein</fullName>
    </recommendedName>
</protein>
<gene>
    <name evidence="1" type="ORF">SAMN05216241_104140</name>
</gene>
<dbReference type="AlphaFoldDB" id="A0A1G7QTR7"/>
<sequence>MRQKLDLDRIWRQGVALANDKLADAGEAQLPSSLACPFTLDEILSEALDLDAARSRAADTLKAASRPA</sequence>
<dbReference type="Proteomes" id="UP000199415">
    <property type="component" value="Unassembled WGS sequence"/>
</dbReference>
<proteinExistence type="predicted"/>
<evidence type="ECO:0000313" key="2">
    <source>
        <dbReference type="Proteomes" id="UP000199415"/>
    </source>
</evidence>